<evidence type="ECO:0000313" key="3">
    <source>
        <dbReference type="Proteomes" id="UP000007978"/>
    </source>
</evidence>
<evidence type="ECO:0000313" key="2">
    <source>
        <dbReference type="EMBL" id="EKJ77108.1"/>
    </source>
</evidence>
<protein>
    <submittedName>
        <fullName evidence="2">Uncharacterized protein</fullName>
    </submittedName>
</protein>
<reference evidence="2 3" key="1">
    <citation type="journal article" date="2012" name="PLoS Pathog.">
        <title>Comparative pathogenomics reveals horizontally acquired novel virulence genes in fungi infecting cereal hosts.</title>
        <authorList>
            <person name="Gardiner D.M."/>
            <person name="McDonald M.C."/>
            <person name="Covarelli L."/>
            <person name="Solomon P.S."/>
            <person name="Rusu A.G."/>
            <person name="Marshall M."/>
            <person name="Kazan K."/>
            <person name="Chakraborty S."/>
            <person name="McDonald B.A."/>
            <person name="Manners J.M."/>
        </authorList>
    </citation>
    <scope>NUCLEOTIDE SEQUENCE [LARGE SCALE GENOMIC DNA]</scope>
    <source>
        <strain evidence="2 3">CS3096</strain>
    </source>
</reference>
<feature type="transmembrane region" description="Helical" evidence="1">
    <location>
        <begin position="206"/>
        <end position="227"/>
    </location>
</feature>
<sequence>MSQSKQPRPVNDDVVQPQCFELPMRNETLNVPDLEGQLKYIAVRKTDKAGEDIPELLDKLRQTTTTYGETSGHAGELLLQANQIQALDQPNRGFLRNLLSVNRGILKDVDTSFLDEPNDDWVSITKQDRLDRLISLILATKIGRALACQKPLRSKTEMIGEDKLDDYHEGVMKFAIFTVFSLILGVFTCAPAGIQSLNVVSTVGEVAVYVAFVIVFGWLSLGFLGGFERSLLTSLAFAGLMANLLRGNN</sequence>
<evidence type="ECO:0000256" key="1">
    <source>
        <dbReference type="SAM" id="Phobius"/>
    </source>
</evidence>
<dbReference type="Proteomes" id="UP000007978">
    <property type="component" value="Chromosome 4"/>
</dbReference>
<accession>K3VSP6</accession>
<dbReference type="KEGG" id="fpu:FPSE_02752"/>
<proteinExistence type="predicted"/>
<dbReference type="RefSeq" id="XP_009254146.1">
    <property type="nucleotide sequence ID" value="XM_009255871.1"/>
</dbReference>
<organism evidence="2 3">
    <name type="scientific">Fusarium pseudograminearum (strain CS3096)</name>
    <name type="common">Wheat and barley crown-rot fungus</name>
    <dbReference type="NCBI Taxonomy" id="1028729"/>
    <lineage>
        <taxon>Eukaryota</taxon>
        <taxon>Fungi</taxon>
        <taxon>Dikarya</taxon>
        <taxon>Ascomycota</taxon>
        <taxon>Pezizomycotina</taxon>
        <taxon>Sordariomycetes</taxon>
        <taxon>Hypocreomycetidae</taxon>
        <taxon>Hypocreales</taxon>
        <taxon>Nectriaceae</taxon>
        <taxon>Fusarium</taxon>
    </lineage>
</organism>
<dbReference type="AlphaFoldDB" id="K3VSP6"/>
<feature type="transmembrane region" description="Helical" evidence="1">
    <location>
        <begin position="174"/>
        <end position="194"/>
    </location>
</feature>
<dbReference type="OrthoDB" id="5102908at2759"/>
<dbReference type="EMBL" id="AFNW01000063">
    <property type="protein sequence ID" value="EKJ77108.1"/>
    <property type="molecule type" value="Genomic_DNA"/>
</dbReference>
<dbReference type="eggNOG" id="ENOG502RNYZ">
    <property type="taxonomic scope" value="Eukaryota"/>
</dbReference>
<comment type="caution">
    <text evidence="2">The sequence shown here is derived from an EMBL/GenBank/DDBJ whole genome shotgun (WGS) entry which is preliminary data.</text>
</comment>
<gene>
    <name evidence="2" type="ORF">FPSE_02752</name>
</gene>
<name>K3VSP6_FUSPC</name>
<dbReference type="GeneID" id="20361371"/>
<dbReference type="HOGENOM" id="CLU_1030768_0_0_1"/>
<keyword evidence="1" id="KW-0812">Transmembrane</keyword>
<keyword evidence="1" id="KW-1133">Transmembrane helix</keyword>
<keyword evidence="1" id="KW-0472">Membrane</keyword>
<keyword evidence="3" id="KW-1185">Reference proteome</keyword>